<dbReference type="AlphaFoldDB" id="A0A3P7P4D9"/>
<protein>
    <submittedName>
        <fullName evidence="2">Uncharacterized protein</fullName>
    </submittedName>
</protein>
<sequence>MRFRGSEAAVRGGCSSSLDGGLYSGSDYCPRGQRRPGILCHQWHCCPTGSYFLCSFTVCPADPPLVLPE</sequence>
<dbReference type="EMBL" id="UYRU01126213">
    <property type="protein sequence ID" value="VDN49895.1"/>
    <property type="molecule type" value="Genomic_DNA"/>
</dbReference>
<evidence type="ECO:0000313" key="2">
    <source>
        <dbReference type="EMBL" id="VDN49895.1"/>
    </source>
</evidence>
<feature type="region of interest" description="Disordered" evidence="1">
    <location>
        <begin position="1"/>
        <end position="23"/>
    </location>
</feature>
<proteinExistence type="predicted"/>
<gene>
    <name evidence="2" type="ORF">DILT_LOCUS19927</name>
</gene>
<name>A0A3P7P4D9_DIBLA</name>
<accession>A0A3P7P4D9</accession>
<evidence type="ECO:0000256" key="1">
    <source>
        <dbReference type="SAM" id="MobiDB-lite"/>
    </source>
</evidence>
<evidence type="ECO:0000313" key="3">
    <source>
        <dbReference type="Proteomes" id="UP000281553"/>
    </source>
</evidence>
<keyword evidence="3" id="KW-1185">Reference proteome</keyword>
<organism evidence="2 3">
    <name type="scientific">Dibothriocephalus latus</name>
    <name type="common">Fish tapeworm</name>
    <name type="synonym">Diphyllobothrium latum</name>
    <dbReference type="NCBI Taxonomy" id="60516"/>
    <lineage>
        <taxon>Eukaryota</taxon>
        <taxon>Metazoa</taxon>
        <taxon>Spiralia</taxon>
        <taxon>Lophotrochozoa</taxon>
        <taxon>Platyhelminthes</taxon>
        <taxon>Cestoda</taxon>
        <taxon>Eucestoda</taxon>
        <taxon>Diphyllobothriidea</taxon>
        <taxon>Diphyllobothriidae</taxon>
        <taxon>Dibothriocephalus</taxon>
    </lineage>
</organism>
<dbReference type="Proteomes" id="UP000281553">
    <property type="component" value="Unassembled WGS sequence"/>
</dbReference>
<reference evidence="2 3" key="1">
    <citation type="submission" date="2018-11" db="EMBL/GenBank/DDBJ databases">
        <authorList>
            <consortium name="Pathogen Informatics"/>
        </authorList>
    </citation>
    <scope>NUCLEOTIDE SEQUENCE [LARGE SCALE GENOMIC DNA]</scope>
</reference>
<feature type="compositionally biased region" description="Low complexity" evidence="1">
    <location>
        <begin position="12"/>
        <end position="23"/>
    </location>
</feature>